<reference evidence="2" key="2">
    <citation type="submission" date="2025-08" db="UniProtKB">
        <authorList>
            <consortium name="Ensembl"/>
        </authorList>
    </citation>
    <scope>IDENTIFICATION</scope>
</reference>
<evidence type="ECO:0000256" key="1">
    <source>
        <dbReference type="SAM" id="MobiDB-lite"/>
    </source>
</evidence>
<dbReference type="Ensembl" id="ENSTGUT00000026620.1">
    <property type="protein sequence ID" value="ENSTGUP00000022642.1"/>
    <property type="gene ID" value="ENSTGUG00000022538.1"/>
</dbReference>
<dbReference type="Proteomes" id="UP000007754">
    <property type="component" value="Chromosome 13"/>
</dbReference>
<evidence type="ECO:0000313" key="2">
    <source>
        <dbReference type="Ensembl" id="ENSTGUP00000022642.1"/>
    </source>
</evidence>
<sequence length="156" mass="16514">MVRTPGRQAGGFRTPVWPGWGGSGPRVARLAGSEPPVGTIRMPTGGRGFQTLGCAGWKDSGPLGHPSWGQGVQNLGMCRLEGLRTPGTPRLEGSAPLGCTSWVTLEPPGVPRLEELRMPRMAQLGGSGPPGRADMLLLLPHGWTQLAQRDSRTFAE</sequence>
<reference evidence="2" key="3">
    <citation type="submission" date="2025-09" db="UniProtKB">
        <authorList>
            <consortium name="Ensembl"/>
        </authorList>
    </citation>
    <scope>IDENTIFICATION</scope>
</reference>
<evidence type="ECO:0000313" key="3">
    <source>
        <dbReference type="Proteomes" id="UP000007754"/>
    </source>
</evidence>
<reference evidence="2 3" key="1">
    <citation type="journal article" date="2010" name="Nature">
        <title>The genome of a songbird.</title>
        <authorList>
            <person name="Warren W.C."/>
            <person name="Clayton D.F."/>
            <person name="Ellegren H."/>
            <person name="Arnold A.P."/>
            <person name="Hillier L.W."/>
            <person name="Kunstner A."/>
            <person name="Searle S."/>
            <person name="White S."/>
            <person name="Vilella A.J."/>
            <person name="Fairley S."/>
            <person name="Heger A."/>
            <person name="Kong L."/>
            <person name="Ponting C.P."/>
            <person name="Jarvis E.D."/>
            <person name="Mello C.V."/>
            <person name="Minx P."/>
            <person name="Lovell P."/>
            <person name="Velho T.A."/>
            <person name="Ferris M."/>
            <person name="Balakrishnan C.N."/>
            <person name="Sinha S."/>
            <person name="Blatti C."/>
            <person name="London S.E."/>
            <person name="Li Y."/>
            <person name="Lin Y.C."/>
            <person name="George J."/>
            <person name="Sweedler J."/>
            <person name="Southey B."/>
            <person name="Gunaratne P."/>
            <person name="Watson M."/>
            <person name="Nam K."/>
            <person name="Backstrom N."/>
            <person name="Smeds L."/>
            <person name="Nabholz B."/>
            <person name="Itoh Y."/>
            <person name="Whitney O."/>
            <person name="Pfenning A.R."/>
            <person name="Howard J."/>
            <person name="Volker M."/>
            <person name="Skinner B.M."/>
            <person name="Griffin D.K."/>
            <person name="Ye L."/>
            <person name="McLaren W.M."/>
            <person name="Flicek P."/>
            <person name="Quesada V."/>
            <person name="Velasco G."/>
            <person name="Lopez-Otin C."/>
            <person name="Puente X.S."/>
            <person name="Olender T."/>
            <person name="Lancet D."/>
            <person name="Smit A.F."/>
            <person name="Hubley R."/>
            <person name="Konkel M.K."/>
            <person name="Walker J.A."/>
            <person name="Batzer M.A."/>
            <person name="Gu W."/>
            <person name="Pollock D.D."/>
            <person name="Chen L."/>
            <person name="Cheng Z."/>
            <person name="Eichler E.E."/>
            <person name="Stapley J."/>
            <person name="Slate J."/>
            <person name="Ekblom R."/>
            <person name="Birkhead T."/>
            <person name="Burke T."/>
            <person name="Burt D."/>
            <person name="Scharff C."/>
            <person name="Adam I."/>
            <person name="Richard H."/>
            <person name="Sultan M."/>
            <person name="Soldatov A."/>
            <person name="Lehrach H."/>
            <person name="Edwards S.V."/>
            <person name="Yang S.P."/>
            <person name="Li X."/>
            <person name="Graves T."/>
            <person name="Fulton L."/>
            <person name="Nelson J."/>
            <person name="Chinwalla A."/>
            <person name="Hou S."/>
            <person name="Mardis E.R."/>
            <person name="Wilson R.K."/>
        </authorList>
    </citation>
    <scope>NUCLEOTIDE SEQUENCE [LARGE SCALE GENOMIC DNA]</scope>
</reference>
<dbReference type="InParanoid" id="A0A674GJQ6"/>
<accession>A0A674GJQ6</accession>
<feature type="region of interest" description="Disordered" evidence="1">
    <location>
        <begin position="1"/>
        <end position="44"/>
    </location>
</feature>
<dbReference type="AlphaFoldDB" id="A0A674GJQ6"/>
<organism evidence="2 3">
    <name type="scientific">Taeniopygia guttata</name>
    <name type="common">Zebra finch</name>
    <name type="synonym">Poephila guttata</name>
    <dbReference type="NCBI Taxonomy" id="59729"/>
    <lineage>
        <taxon>Eukaryota</taxon>
        <taxon>Metazoa</taxon>
        <taxon>Chordata</taxon>
        <taxon>Craniata</taxon>
        <taxon>Vertebrata</taxon>
        <taxon>Euteleostomi</taxon>
        <taxon>Archelosauria</taxon>
        <taxon>Archosauria</taxon>
        <taxon>Dinosauria</taxon>
        <taxon>Saurischia</taxon>
        <taxon>Theropoda</taxon>
        <taxon>Coelurosauria</taxon>
        <taxon>Aves</taxon>
        <taxon>Neognathae</taxon>
        <taxon>Neoaves</taxon>
        <taxon>Telluraves</taxon>
        <taxon>Australaves</taxon>
        <taxon>Passeriformes</taxon>
        <taxon>Passeroidea</taxon>
        <taxon>Estrildidae</taxon>
        <taxon>Estrildinae</taxon>
        <taxon>Taeniopygia</taxon>
    </lineage>
</organism>
<keyword evidence="3" id="KW-1185">Reference proteome</keyword>
<protein>
    <submittedName>
        <fullName evidence="2">Uncharacterized protein</fullName>
    </submittedName>
</protein>
<name>A0A674GJQ6_TAEGU</name>
<proteinExistence type="predicted"/>